<dbReference type="InterPro" id="IPR001789">
    <property type="entry name" value="Sig_transdc_resp-reg_receiver"/>
</dbReference>
<evidence type="ECO:0000256" key="1">
    <source>
        <dbReference type="ARBA" id="ARBA00023012"/>
    </source>
</evidence>
<evidence type="ECO:0000256" key="5">
    <source>
        <dbReference type="SAM" id="MobiDB-lite"/>
    </source>
</evidence>
<keyword evidence="3" id="KW-0804">Transcription</keyword>
<organism evidence="7 8">
    <name type="scientific">Salix udensis</name>
    <dbReference type="NCBI Taxonomy" id="889485"/>
    <lineage>
        <taxon>Eukaryota</taxon>
        <taxon>Viridiplantae</taxon>
        <taxon>Streptophyta</taxon>
        <taxon>Embryophyta</taxon>
        <taxon>Tracheophyta</taxon>
        <taxon>Spermatophyta</taxon>
        <taxon>Magnoliopsida</taxon>
        <taxon>eudicotyledons</taxon>
        <taxon>Gunneridae</taxon>
        <taxon>Pentapetalae</taxon>
        <taxon>rosids</taxon>
        <taxon>fabids</taxon>
        <taxon>Malpighiales</taxon>
        <taxon>Salicaceae</taxon>
        <taxon>Saliceae</taxon>
        <taxon>Salix</taxon>
    </lineage>
</organism>
<dbReference type="PANTHER" id="PTHR43874:SF19">
    <property type="entry name" value="RESPONSE REGULATOR 23-RELATED"/>
    <property type="match status" value="1"/>
</dbReference>
<reference evidence="7 8" key="1">
    <citation type="journal article" date="2023" name="Int. J. Mol. Sci.">
        <title>De Novo Assembly and Annotation of 11 Diverse Shrub Willow (Salix) Genomes Reveals Novel Gene Organization in Sex-Linked Regions.</title>
        <authorList>
            <person name="Hyden B."/>
            <person name="Feng K."/>
            <person name="Yates T.B."/>
            <person name="Jawdy S."/>
            <person name="Cereghino C."/>
            <person name="Smart L.B."/>
            <person name="Muchero W."/>
        </authorList>
    </citation>
    <scope>NUCLEOTIDE SEQUENCE [LARGE SCALE GENOMIC DNA]</scope>
    <source>
        <tissue evidence="7">Shoot tip</tissue>
    </source>
</reference>
<feature type="region of interest" description="Disordered" evidence="5">
    <location>
        <begin position="407"/>
        <end position="430"/>
    </location>
</feature>
<evidence type="ECO:0000256" key="2">
    <source>
        <dbReference type="ARBA" id="ARBA00023015"/>
    </source>
</evidence>
<dbReference type="GO" id="GO:0000160">
    <property type="term" value="P:phosphorelay signal transduction system"/>
    <property type="evidence" value="ECO:0007669"/>
    <property type="project" value="UniProtKB-KW"/>
</dbReference>
<dbReference type="PROSITE" id="PS50110">
    <property type="entry name" value="RESPONSE_REGULATORY"/>
    <property type="match status" value="1"/>
</dbReference>
<comment type="caution">
    <text evidence="4">Lacks conserved residue(s) required for the propagation of feature annotation.</text>
</comment>
<evidence type="ECO:0000313" key="8">
    <source>
        <dbReference type="Proteomes" id="UP001162972"/>
    </source>
</evidence>
<keyword evidence="1" id="KW-0902">Two-component regulatory system</keyword>
<name>A0AAD6K690_9ROSI</name>
<dbReference type="AlphaFoldDB" id="A0AAD6K690"/>
<dbReference type="PANTHER" id="PTHR43874">
    <property type="entry name" value="TWO-COMPONENT RESPONSE REGULATOR"/>
    <property type="match status" value="1"/>
</dbReference>
<feature type="compositionally biased region" description="Polar residues" evidence="5">
    <location>
        <begin position="407"/>
        <end position="416"/>
    </location>
</feature>
<dbReference type="InterPro" id="IPR045279">
    <property type="entry name" value="ARR-like"/>
</dbReference>
<dbReference type="GO" id="GO:0009736">
    <property type="term" value="P:cytokinin-activated signaling pathway"/>
    <property type="evidence" value="ECO:0007669"/>
    <property type="project" value="InterPro"/>
</dbReference>
<evidence type="ECO:0000256" key="4">
    <source>
        <dbReference type="PROSITE-ProRule" id="PRU00169"/>
    </source>
</evidence>
<evidence type="ECO:0000259" key="6">
    <source>
        <dbReference type="PROSITE" id="PS50110"/>
    </source>
</evidence>
<sequence>MSSDDSENVILRSLEGGAAFYIVKPVNKDDIKSVWHYAVATKTGKSLSIKEIGGSGEPFSINEDVNSAINNEIRKYGTKEGRQRTEEDKEVEIHQPATKKQKLIWTNALHNRFLQAIHHIGLDRAYFLRNQQAPSNNYLFRSPHSQSLLFGNANSANGAGANLPYHGGVPHGTSPMQMYQPQNQARSYLQNFGGPLLNRVGAVGITNNSLNTNNNYAGIRVTTDGHLIRSGQMQLNNDGLSNGFSNGGHPGWMNWASNGNMNAACMGFNIASPSYMDQRGSFSSGFVGANQFFPPPPFTSVYDGNTPMLPPLPPPSQHQLGLGYGGQNDFVFGLTNNSPSILLGESSNQQPQIGQGELNVSDMVLEPPNNPPVYQLPQGVDEISTHLHELLTPDFLNSLHIDDNTPWNEQPFSQVENGAGGSMNPIRETDANSMDEYFPDYDQASTLYTNSTLRKHN</sequence>
<dbReference type="Gene3D" id="1.10.10.60">
    <property type="entry name" value="Homeodomain-like"/>
    <property type="match status" value="1"/>
</dbReference>
<feature type="domain" description="Response regulatory" evidence="6">
    <location>
        <begin position="1"/>
        <end position="39"/>
    </location>
</feature>
<keyword evidence="8" id="KW-1185">Reference proteome</keyword>
<evidence type="ECO:0000313" key="7">
    <source>
        <dbReference type="EMBL" id="KAJ6417741.1"/>
    </source>
</evidence>
<gene>
    <name evidence="7" type="ORF">OIU84_001174</name>
</gene>
<keyword evidence="2" id="KW-0805">Transcription regulation</keyword>
<protein>
    <recommendedName>
        <fullName evidence="6">Response regulatory domain-containing protein</fullName>
    </recommendedName>
</protein>
<proteinExistence type="predicted"/>
<dbReference type="EMBL" id="JAPFFJ010000010">
    <property type="protein sequence ID" value="KAJ6417741.1"/>
    <property type="molecule type" value="Genomic_DNA"/>
</dbReference>
<comment type="caution">
    <text evidence="7">The sequence shown here is derived from an EMBL/GenBank/DDBJ whole genome shotgun (WGS) entry which is preliminary data.</text>
</comment>
<accession>A0AAD6K690</accession>
<dbReference type="Proteomes" id="UP001162972">
    <property type="component" value="Chromosome 12"/>
</dbReference>
<evidence type="ECO:0000256" key="3">
    <source>
        <dbReference type="ARBA" id="ARBA00023163"/>
    </source>
</evidence>